<dbReference type="Gene3D" id="3.30.420.10">
    <property type="entry name" value="Ribonuclease H-like superfamily/Ribonuclease H"/>
    <property type="match status" value="1"/>
</dbReference>
<dbReference type="InterPro" id="IPR001584">
    <property type="entry name" value="Integrase_cat-core"/>
</dbReference>
<evidence type="ECO:0000256" key="4">
    <source>
        <dbReference type="ARBA" id="ARBA00043964"/>
    </source>
</evidence>
<dbReference type="InterPro" id="IPR025948">
    <property type="entry name" value="HTH-like_dom"/>
</dbReference>
<evidence type="ECO:0000256" key="2">
    <source>
        <dbReference type="ARBA" id="ARBA00023125"/>
    </source>
</evidence>
<dbReference type="PROSITE" id="PS50994">
    <property type="entry name" value="INTEGRASE"/>
    <property type="match status" value="1"/>
</dbReference>
<dbReference type="Pfam" id="PF13276">
    <property type="entry name" value="HTH_21"/>
    <property type="match status" value="1"/>
</dbReference>
<dbReference type="Pfam" id="PF01527">
    <property type="entry name" value="HTH_Tnp_1"/>
    <property type="match status" value="1"/>
</dbReference>
<dbReference type="InterPro" id="IPR002514">
    <property type="entry name" value="Transposase_8"/>
</dbReference>
<dbReference type="Gene3D" id="1.10.10.10">
    <property type="entry name" value="Winged helix-like DNA-binding domain superfamily/Winged helix DNA-binding domain"/>
    <property type="match status" value="1"/>
</dbReference>
<keyword evidence="5" id="KW-0175">Coiled coil</keyword>
<proteinExistence type="inferred from homology"/>
<name>A0ABX1TNU1_9GAMM</name>
<organism evidence="7 8">
    <name type="scientific">Candidatus Competibacter phosphatis</name>
    <dbReference type="NCBI Taxonomy" id="221280"/>
    <lineage>
        <taxon>Bacteria</taxon>
        <taxon>Pseudomonadati</taxon>
        <taxon>Pseudomonadota</taxon>
        <taxon>Gammaproteobacteria</taxon>
        <taxon>Candidatus Competibacteraceae</taxon>
        <taxon>Candidatus Competibacter</taxon>
    </lineage>
</organism>
<dbReference type="PANTHER" id="PTHR46889">
    <property type="entry name" value="TRANSPOSASE INSF FOR INSERTION SEQUENCE IS3B-RELATED"/>
    <property type="match status" value="1"/>
</dbReference>
<accession>A0ABX1TNU1</accession>
<evidence type="ECO:0000313" key="7">
    <source>
        <dbReference type="EMBL" id="NMQ21082.1"/>
    </source>
</evidence>
<comment type="similarity">
    <text evidence="1">Belongs to the transposase 8 family.</text>
</comment>
<dbReference type="InterPro" id="IPR036388">
    <property type="entry name" value="WH-like_DNA-bd_sf"/>
</dbReference>
<dbReference type="InterPro" id="IPR048020">
    <property type="entry name" value="Transpos_IS3"/>
</dbReference>
<dbReference type="InterPro" id="IPR012337">
    <property type="entry name" value="RNaseH-like_sf"/>
</dbReference>
<dbReference type="SUPFAM" id="SSF46689">
    <property type="entry name" value="Homeodomain-like"/>
    <property type="match status" value="1"/>
</dbReference>
<comment type="function">
    <text evidence="3">Involved in the transposition of the insertion sequence IS3.</text>
</comment>
<evidence type="ECO:0000256" key="3">
    <source>
        <dbReference type="ARBA" id="ARBA00037276"/>
    </source>
</evidence>
<dbReference type="EMBL" id="SPMZ01000075">
    <property type="protein sequence ID" value="NMQ21082.1"/>
    <property type="molecule type" value="Genomic_DNA"/>
</dbReference>
<dbReference type="NCBIfam" id="NF033516">
    <property type="entry name" value="transpos_IS3"/>
    <property type="match status" value="1"/>
</dbReference>
<feature type="domain" description="Integrase catalytic" evidence="6">
    <location>
        <begin position="202"/>
        <end position="365"/>
    </location>
</feature>
<dbReference type="InterPro" id="IPR050900">
    <property type="entry name" value="Transposase_IS3/IS150/IS904"/>
</dbReference>
<keyword evidence="8" id="KW-1185">Reference proteome</keyword>
<dbReference type="SUPFAM" id="SSF53098">
    <property type="entry name" value="Ribonuclease H-like"/>
    <property type="match status" value="1"/>
</dbReference>
<evidence type="ECO:0000256" key="5">
    <source>
        <dbReference type="SAM" id="Coils"/>
    </source>
</evidence>
<dbReference type="InterPro" id="IPR009057">
    <property type="entry name" value="Homeodomain-like_sf"/>
</dbReference>
<comment type="similarity">
    <text evidence="4">Belongs to the transposase IS3/IS150/IS904 family.</text>
</comment>
<reference evidence="7 8" key="1">
    <citation type="submission" date="2019-03" db="EMBL/GenBank/DDBJ databases">
        <title>Metabolic reconstructions from genomes of highly enriched 'Candidatus Accumulibacter' and 'Candidatus Competibacter' bioreactor populations.</title>
        <authorList>
            <person name="Annavajhala M.K."/>
            <person name="Welles L."/>
            <person name="Abbas B."/>
            <person name="Sorokin D."/>
            <person name="Park H."/>
            <person name="Van Loosdrecht M."/>
            <person name="Chandran K."/>
        </authorList>
    </citation>
    <scope>NUCLEOTIDE SEQUENCE [LARGE SCALE GENOMIC DNA]</scope>
    <source>
        <strain evidence="7 8">SBR_G</strain>
    </source>
</reference>
<dbReference type="InterPro" id="IPR036397">
    <property type="entry name" value="RNaseH_sf"/>
</dbReference>
<evidence type="ECO:0000259" key="6">
    <source>
        <dbReference type="PROSITE" id="PS50994"/>
    </source>
</evidence>
<protein>
    <submittedName>
        <fullName evidence="7">IS3 family transposase</fullName>
    </submittedName>
</protein>
<sequence length="366" mass="41697">MQAVKRVLAGHPVAAVARELGIGESLLHNWVTRHRLTEGGGALQVEQAAEIARLKRALAHKEEEAAILKKSDGVLCAGIPVRYAFLQTHEDRFSVLAMCRVLDVTRSGYYAWKRRGESPRDEENRRLDADLQRLYNFHKGRYGAPRLTLDLRAEGWRASRRRVAKRLRMLGLRAKAARKFKATTQSKHGLPTAPNRLEQDFTAAAPNRVWLADITYVGTDEGWLYLAVVLDVYSRAVVGWAMAERITRDLVIAALTMAVWRRRPAPGLIAHSDRGSQYASGGYQAALELHGFLCSMSRKGNCYDNAAMESFFHSLKVEQVHDRRYRTREEARADIFEYIETYYNPIRRHSTLDYLSPRDFENRKAA</sequence>
<keyword evidence="2" id="KW-0238">DNA-binding</keyword>
<dbReference type="Proteomes" id="UP000760480">
    <property type="component" value="Unassembled WGS sequence"/>
</dbReference>
<evidence type="ECO:0000256" key="1">
    <source>
        <dbReference type="ARBA" id="ARBA00009964"/>
    </source>
</evidence>
<dbReference type="PANTHER" id="PTHR46889:SF6">
    <property type="entry name" value="TRANSPOSASE INSF FOR INSERTION SEQUENCE IS3B"/>
    <property type="match status" value="1"/>
</dbReference>
<comment type="caution">
    <text evidence="7">The sequence shown here is derived from an EMBL/GenBank/DDBJ whole genome shotgun (WGS) entry which is preliminary data.</text>
</comment>
<evidence type="ECO:0000313" key="8">
    <source>
        <dbReference type="Proteomes" id="UP000760480"/>
    </source>
</evidence>
<gene>
    <name evidence="7" type="ORF">E4P82_18910</name>
</gene>
<dbReference type="Pfam" id="PF13333">
    <property type="entry name" value="rve_2"/>
    <property type="match status" value="1"/>
</dbReference>
<feature type="coiled-coil region" evidence="5">
    <location>
        <begin position="44"/>
        <end position="71"/>
    </location>
</feature>
<dbReference type="Pfam" id="PF00665">
    <property type="entry name" value="rve"/>
    <property type="match status" value="1"/>
</dbReference>